<feature type="transmembrane region" description="Helical" evidence="8">
    <location>
        <begin position="344"/>
        <end position="361"/>
    </location>
</feature>
<evidence type="ECO:0000256" key="2">
    <source>
        <dbReference type="ARBA" id="ARBA00010992"/>
    </source>
</evidence>
<dbReference type="FunFam" id="1.20.1250.20:FF:000217">
    <property type="entry name" value="MFS lactose permease, putative"/>
    <property type="match status" value="1"/>
</dbReference>
<gene>
    <name evidence="10" type="ORF">K432DRAFT_427857</name>
</gene>
<feature type="transmembrane region" description="Helical" evidence="8">
    <location>
        <begin position="370"/>
        <end position="394"/>
    </location>
</feature>
<keyword evidence="4 8" id="KW-0812">Transmembrane</keyword>
<keyword evidence="6 8" id="KW-0472">Membrane</keyword>
<feature type="transmembrane region" description="Helical" evidence="8">
    <location>
        <begin position="94"/>
        <end position="114"/>
    </location>
</feature>
<dbReference type="InterPro" id="IPR003663">
    <property type="entry name" value="Sugar/inositol_transpt"/>
</dbReference>
<feature type="transmembrane region" description="Helical" evidence="8">
    <location>
        <begin position="484"/>
        <end position="503"/>
    </location>
</feature>
<dbReference type="GO" id="GO:0005351">
    <property type="term" value="F:carbohydrate:proton symporter activity"/>
    <property type="evidence" value="ECO:0007669"/>
    <property type="project" value="TreeGrafter"/>
</dbReference>
<feature type="transmembrane region" description="Helical" evidence="8">
    <location>
        <begin position="45"/>
        <end position="63"/>
    </location>
</feature>
<dbReference type="GO" id="GO:0016020">
    <property type="term" value="C:membrane"/>
    <property type="evidence" value="ECO:0007669"/>
    <property type="project" value="UniProtKB-SubCell"/>
</dbReference>
<dbReference type="SUPFAM" id="SSF103473">
    <property type="entry name" value="MFS general substrate transporter"/>
    <property type="match status" value="1"/>
</dbReference>
<protein>
    <submittedName>
        <fullName evidence="10">General substrate transporter</fullName>
    </submittedName>
</protein>
<feature type="transmembrane region" description="Helical" evidence="8">
    <location>
        <begin position="213"/>
        <end position="232"/>
    </location>
</feature>
<dbReference type="Pfam" id="PF00083">
    <property type="entry name" value="Sugar_tr"/>
    <property type="match status" value="1"/>
</dbReference>
<dbReference type="Proteomes" id="UP000250266">
    <property type="component" value="Unassembled WGS sequence"/>
</dbReference>
<feature type="transmembrane region" description="Helical" evidence="8">
    <location>
        <begin position="414"/>
        <end position="435"/>
    </location>
</feature>
<evidence type="ECO:0000313" key="11">
    <source>
        <dbReference type="Proteomes" id="UP000250266"/>
    </source>
</evidence>
<evidence type="ECO:0000259" key="9">
    <source>
        <dbReference type="PROSITE" id="PS50850"/>
    </source>
</evidence>
<feature type="transmembrane region" description="Helical" evidence="8">
    <location>
        <begin position="121"/>
        <end position="139"/>
    </location>
</feature>
<dbReference type="PROSITE" id="PS50850">
    <property type="entry name" value="MFS"/>
    <property type="match status" value="1"/>
</dbReference>
<evidence type="ECO:0000256" key="3">
    <source>
        <dbReference type="ARBA" id="ARBA00022448"/>
    </source>
</evidence>
<feature type="transmembrane region" description="Helical" evidence="8">
    <location>
        <begin position="151"/>
        <end position="168"/>
    </location>
</feature>
<proteinExistence type="inferred from homology"/>
<accession>A0A8E2E5N5</accession>
<evidence type="ECO:0000256" key="8">
    <source>
        <dbReference type="SAM" id="Phobius"/>
    </source>
</evidence>
<evidence type="ECO:0000256" key="4">
    <source>
        <dbReference type="ARBA" id="ARBA00022692"/>
    </source>
</evidence>
<keyword evidence="3 7" id="KW-0813">Transport</keyword>
<keyword evidence="11" id="KW-1185">Reference proteome</keyword>
<dbReference type="InterPro" id="IPR050360">
    <property type="entry name" value="MFS_Sugar_Transporters"/>
</dbReference>
<dbReference type="InterPro" id="IPR020846">
    <property type="entry name" value="MFS_dom"/>
</dbReference>
<dbReference type="InterPro" id="IPR036259">
    <property type="entry name" value="MFS_trans_sf"/>
</dbReference>
<dbReference type="PANTHER" id="PTHR48022">
    <property type="entry name" value="PLASTIDIC GLUCOSE TRANSPORTER 4"/>
    <property type="match status" value="1"/>
</dbReference>
<name>A0A8E2E5N5_9PEZI</name>
<dbReference type="Gene3D" id="1.20.1250.20">
    <property type="entry name" value="MFS general substrate transporter like domains"/>
    <property type="match status" value="1"/>
</dbReference>
<dbReference type="OrthoDB" id="6133115at2759"/>
<comment type="subcellular location">
    <subcellularLocation>
        <location evidence="1">Membrane</location>
        <topology evidence="1">Multi-pass membrane protein</topology>
    </subcellularLocation>
</comment>
<feature type="transmembrane region" description="Helical" evidence="8">
    <location>
        <begin position="180"/>
        <end position="201"/>
    </location>
</feature>
<dbReference type="EMBL" id="KV745112">
    <property type="protein sequence ID" value="OCK77634.1"/>
    <property type="molecule type" value="Genomic_DNA"/>
</dbReference>
<evidence type="ECO:0000313" key="10">
    <source>
        <dbReference type="EMBL" id="OCK77634.1"/>
    </source>
</evidence>
<comment type="similarity">
    <text evidence="2 7">Belongs to the major facilitator superfamily. Sugar transporter (TC 2.A.1.1) family.</text>
</comment>
<evidence type="ECO:0000256" key="7">
    <source>
        <dbReference type="RuleBase" id="RU003346"/>
    </source>
</evidence>
<dbReference type="InterPro" id="IPR005828">
    <property type="entry name" value="MFS_sugar_transport-like"/>
</dbReference>
<feature type="transmembrane region" description="Helical" evidence="8">
    <location>
        <begin position="303"/>
        <end position="324"/>
    </location>
</feature>
<evidence type="ECO:0000256" key="5">
    <source>
        <dbReference type="ARBA" id="ARBA00022989"/>
    </source>
</evidence>
<evidence type="ECO:0000256" key="1">
    <source>
        <dbReference type="ARBA" id="ARBA00004141"/>
    </source>
</evidence>
<feature type="domain" description="Major facilitator superfamily (MFS) profile" evidence="9">
    <location>
        <begin position="50"/>
        <end position="507"/>
    </location>
</feature>
<dbReference type="AlphaFoldDB" id="A0A8E2E5N5"/>
<feature type="transmembrane region" description="Helical" evidence="8">
    <location>
        <begin position="456"/>
        <end position="478"/>
    </location>
</feature>
<dbReference type="PANTHER" id="PTHR48022:SF79">
    <property type="entry name" value="LACTOSE PERMEASE, PUTATIVE (AFU_ORTHOLOGUE AFUA_6G01860)-RELATED"/>
    <property type="match status" value="1"/>
</dbReference>
<reference evidence="10 11" key="1">
    <citation type="journal article" date="2016" name="Nat. Commun.">
        <title>Ectomycorrhizal ecology is imprinted in the genome of the dominant symbiotic fungus Cenococcum geophilum.</title>
        <authorList>
            <consortium name="DOE Joint Genome Institute"/>
            <person name="Peter M."/>
            <person name="Kohler A."/>
            <person name="Ohm R.A."/>
            <person name="Kuo A."/>
            <person name="Krutzmann J."/>
            <person name="Morin E."/>
            <person name="Arend M."/>
            <person name="Barry K.W."/>
            <person name="Binder M."/>
            <person name="Choi C."/>
            <person name="Clum A."/>
            <person name="Copeland A."/>
            <person name="Grisel N."/>
            <person name="Haridas S."/>
            <person name="Kipfer T."/>
            <person name="LaButti K."/>
            <person name="Lindquist E."/>
            <person name="Lipzen A."/>
            <person name="Maire R."/>
            <person name="Meier B."/>
            <person name="Mihaltcheva S."/>
            <person name="Molinier V."/>
            <person name="Murat C."/>
            <person name="Poggeler S."/>
            <person name="Quandt C.A."/>
            <person name="Sperisen C."/>
            <person name="Tritt A."/>
            <person name="Tisserant E."/>
            <person name="Crous P.W."/>
            <person name="Henrissat B."/>
            <person name="Nehls U."/>
            <person name="Egli S."/>
            <person name="Spatafora J.W."/>
            <person name="Grigoriev I.V."/>
            <person name="Martin F.M."/>
        </authorList>
    </citation>
    <scope>NUCLEOTIDE SEQUENCE [LARGE SCALE GENOMIC DNA]</scope>
    <source>
        <strain evidence="10 11">CBS 459.81</strain>
    </source>
</reference>
<dbReference type="NCBIfam" id="TIGR00879">
    <property type="entry name" value="SP"/>
    <property type="match status" value="1"/>
</dbReference>
<organism evidence="10 11">
    <name type="scientific">Lepidopterella palustris CBS 459.81</name>
    <dbReference type="NCBI Taxonomy" id="1314670"/>
    <lineage>
        <taxon>Eukaryota</taxon>
        <taxon>Fungi</taxon>
        <taxon>Dikarya</taxon>
        <taxon>Ascomycota</taxon>
        <taxon>Pezizomycotina</taxon>
        <taxon>Dothideomycetes</taxon>
        <taxon>Pleosporomycetidae</taxon>
        <taxon>Mytilinidiales</taxon>
        <taxon>Argynnaceae</taxon>
        <taxon>Lepidopterella</taxon>
    </lineage>
</organism>
<evidence type="ECO:0000256" key="6">
    <source>
        <dbReference type="ARBA" id="ARBA00023136"/>
    </source>
</evidence>
<keyword evidence="5 8" id="KW-1133">Transmembrane helix</keyword>
<sequence>MEKDVGTTHSEAKDTKTTEVRHVQNVAFADATAKAQVSPWTKRMFQLYACLLVATLNSCINGYDGSLMGAINSYTQYRSYFGFSLTEGTPGTGIVYAIYTIGNLVGSFFAGPAADFRGRKWGMFIGCIIIVVGTCIQASCHNLAGFMGGRFILGFGVAITSTAGPAYASEMAHPAYRGVLTGIFNTFWFVGGIPGTFIPYGTSTIAGPKAWRIPIWLQMVFSGIVLIFAPFLPESPRWLIANDRHEEALDIMAKYHGEGSRDSPIVQLEYKEMVEDISVTGSDKRWWDYSELFNSREQRYRTMLVLSMAFFGQWSGNGPVSYYYPAMLQGAGITNNHTRLLLNGLQNVVSFIGAVFGALYTDKWGRRPQLLVSTSIIVGIFVLACALVATNVIHGPDGRLKLDDSGTPLIKRPGQAKTVIALIFIFGFVFSAGYTPLQQLYPVECLRYESRAKGMAIYNFWVNIAGFYNTFVTGIAFSGAGWKYYFLFIFWDIFEFVFIYFFYVETRRRTLEELSGIFKSRTPVKTSLSKTQIVVHGNEGVTEVLEKENAQCAMPC</sequence>